<dbReference type="Proteomes" id="UP001367508">
    <property type="component" value="Unassembled WGS sequence"/>
</dbReference>
<comment type="caution">
    <text evidence="1">The sequence shown here is derived from an EMBL/GenBank/DDBJ whole genome shotgun (WGS) entry which is preliminary data.</text>
</comment>
<dbReference type="EMBL" id="JAYMYQ010000011">
    <property type="protein sequence ID" value="KAK7306152.1"/>
    <property type="molecule type" value="Genomic_DNA"/>
</dbReference>
<organism evidence="1 2">
    <name type="scientific">Canavalia gladiata</name>
    <name type="common">Sword bean</name>
    <name type="synonym">Dolichos gladiatus</name>
    <dbReference type="NCBI Taxonomy" id="3824"/>
    <lineage>
        <taxon>Eukaryota</taxon>
        <taxon>Viridiplantae</taxon>
        <taxon>Streptophyta</taxon>
        <taxon>Embryophyta</taxon>
        <taxon>Tracheophyta</taxon>
        <taxon>Spermatophyta</taxon>
        <taxon>Magnoliopsida</taxon>
        <taxon>eudicotyledons</taxon>
        <taxon>Gunneridae</taxon>
        <taxon>Pentapetalae</taxon>
        <taxon>rosids</taxon>
        <taxon>fabids</taxon>
        <taxon>Fabales</taxon>
        <taxon>Fabaceae</taxon>
        <taxon>Papilionoideae</taxon>
        <taxon>50 kb inversion clade</taxon>
        <taxon>NPAAA clade</taxon>
        <taxon>indigoferoid/millettioid clade</taxon>
        <taxon>Phaseoleae</taxon>
        <taxon>Canavalia</taxon>
    </lineage>
</organism>
<evidence type="ECO:0000313" key="1">
    <source>
        <dbReference type="EMBL" id="KAK7306152.1"/>
    </source>
</evidence>
<proteinExistence type="predicted"/>
<gene>
    <name evidence="1" type="ORF">VNO77_44074</name>
</gene>
<evidence type="ECO:0000313" key="2">
    <source>
        <dbReference type="Proteomes" id="UP001367508"/>
    </source>
</evidence>
<sequence length="152" mass="17451">MHEMTMTTPASKKLIVLMYHINPELRWRRMFFHVQKSVLIFFNHIPQRTDCLSQGRVHDLLSCELGILQEVNGDQWDSGIKAMGCIMYLKKQVHYMKLFDQEVGLECASAAPTLMKGIKQIGTPKKAPEFSVKTLLCLPFLLLPRQSSQRSS</sequence>
<keyword evidence="2" id="KW-1185">Reference proteome</keyword>
<accession>A0AAN9PQF1</accession>
<protein>
    <submittedName>
        <fullName evidence="1">Uncharacterized protein</fullName>
    </submittedName>
</protein>
<dbReference type="AlphaFoldDB" id="A0AAN9PQF1"/>
<name>A0AAN9PQF1_CANGL</name>
<reference evidence="1 2" key="1">
    <citation type="submission" date="2024-01" db="EMBL/GenBank/DDBJ databases">
        <title>The genomes of 5 underutilized Papilionoideae crops provide insights into root nodulation and disease resistanc.</title>
        <authorList>
            <person name="Jiang F."/>
        </authorList>
    </citation>
    <scope>NUCLEOTIDE SEQUENCE [LARGE SCALE GENOMIC DNA]</scope>
    <source>
        <strain evidence="1">LVBAO_FW01</strain>
        <tissue evidence="1">Leaves</tissue>
    </source>
</reference>